<dbReference type="AlphaFoldDB" id="A0A1H9U5R6"/>
<dbReference type="Proteomes" id="UP000198815">
    <property type="component" value="Unassembled WGS sequence"/>
</dbReference>
<dbReference type="EMBL" id="FOGZ01000042">
    <property type="protein sequence ID" value="SES04920.1"/>
    <property type="molecule type" value="Genomic_DNA"/>
</dbReference>
<keyword evidence="2" id="KW-1185">Reference proteome</keyword>
<proteinExistence type="predicted"/>
<evidence type="ECO:0000313" key="2">
    <source>
        <dbReference type="Proteomes" id="UP000198815"/>
    </source>
</evidence>
<organism evidence="1 2">
    <name type="scientific">Propionibacterium cyclohexanicum</name>
    <dbReference type="NCBI Taxonomy" id="64702"/>
    <lineage>
        <taxon>Bacteria</taxon>
        <taxon>Bacillati</taxon>
        <taxon>Actinomycetota</taxon>
        <taxon>Actinomycetes</taxon>
        <taxon>Propionibacteriales</taxon>
        <taxon>Propionibacteriaceae</taxon>
        <taxon>Propionibacterium</taxon>
    </lineage>
</organism>
<reference evidence="1 2" key="1">
    <citation type="submission" date="2016-10" db="EMBL/GenBank/DDBJ databases">
        <authorList>
            <person name="de Groot N.N."/>
        </authorList>
    </citation>
    <scope>NUCLEOTIDE SEQUENCE [LARGE SCALE GENOMIC DNA]</scope>
    <source>
        <strain evidence="1 2">DSM 16859</strain>
    </source>
</reference>
<name>A0A1H9U5R6_9ACTN</name>
<dbReference type="STRING" id="64702.SAMN05443377_1424"/>
<accession>A0A1H9U5R6</accession>
<sequence length="71" mass="7664">MVRAVGGVGAGEVVLAVQKRERRRKQRPSILNFSQGIFMIIAVDPIASACGPFGARQLRKEVASARQESTP</sequence>
<evidence type="ECO:0000313" key="1">
    <source>
        <dbReference type="EMBL" id="SES04920.1"/>
    </source>
</evidence>
<protein>
    <submittedName>
        <fullName evidence="1">Uncharacterized protein</fullName>
    </submittedName>
</protein>
<gene>
    <name evidence="1" type="ORF">SAMN05443377_1424</name>
</gene>